<feature type="signal peptide" evidence="3">
    <location>
        <begin position="1"/>
        <end position="19"/>
    </location>
</feature>
<accession>A0ABR1AYK8</accession>
<evidence type="ECO:0000256" key="2">
    <source>
        <dbReference type="SAM" id="Phobius"/>
    </source>
</evidence>
<proteinExistence type="predicted"/>
<sequence>MRVLTALTFLMCAAPMADSGRRQRSHRHHGGNQETENSLQSLPVGGVRDELEAILITFICYPLIVPIFNLTTNLFLVNIQEMFFGKFFFDFKDEFASDVRSIRDMAALCKTNKFRIREICRNLSVCRDAVGVVLGDSFDSFRTYFRLVEPSNSDSSESHPINQFGHS</sequence>
<keyword evidence="3" id="KW-0732">Signal</keyword>
<comment type="caution">
    <text evidence="4">The sequence shown here is derived from an EMBL/GenBank/DDBJ whole genome shotgun (WGS) entry which is preliminary data.</text>
</comment>
<evidence type="ECO:0008006" key="6">
    <source>
        <dbReference type="Google" id="ProtNLM"/>
    </source>
</evidence>
<dbReference type="EMBL" id="JAWJWF010000006">
    <property type="protein sequence ID" value="KAK6631429.1"/>
    <property type="molecule type" value="Genomic_DNA"/>
</dbReference>
<gene>
    <name evidence="4" type="ORF">RUM44_005956</name>
</gene>
<evidence type="ECO:0000313" key="4">
    <source>
        <dbReference type="EMBL" id="KAK6631429.1"/>
    </source>
</evidence>
<evidence type="ECO:0000313" key="5">
    <source>
        <dbReference type="Proteomes" id="UP001359485"/>
    </source>
</evidence>
<keyword evidence="2" id="KW-0812">Transmembrane</keyword>
<keyword evidence="2" id="KW-0472">Membrane</keyword>
<keyword evidence="2" id="KW-1133">Transmembrane helix</keyword>
<keyword evidence="5" id="KW-1185">Reference proteome</keyword>
<protein>
    <recommendedName>
        <fullName evidence="6">Saposin B-type domain-containing protein</fullName>
    </recommendedName>
</protein>
<reference evidence="4 5" key="1">
    <citation type="submission" date="2023-09" db="EMBL/GenBank/DDBJ databases">
        <title>Genomes of two closely related lineages of the louse Polyplax serrata with different host specificities.</title>
        <authorList>
            <person name="Martinu J."/>
            <person name="Tarabai H."/>
            <person name="Stefka J."/>
            <person name="Hypsa V."/>
        </authorList>
    </citation>
    <scope>NUCLEOTIDE SEQUENCE [LARGE SCALE GENOMIC DNA]</scope>
    <source>
        <strain evidence="4">98ZLc_SE</strain>
    </source>
</reference>
<dbReference type="Proteomes" id="UP001359485">
    <property type="component" value="Unassembled WGS sequence"/>
</dbReference>
<feature type="transmembrane region" description="Helical" evidence="2">
    <location>
        <begin position="53"/>
        <end position="76"/>
    </location>
</feature>
<feature type="chain" id="PRO_5047246293" description="Saposin B-type domain-containing protein" evidence="3">
    <location>
        <begin position="20"/>
        <end position="167"/>
    </location>
</feature>
<evidence type="ECO:0000256" key="1">
    <source>
        <dbReference type="SAM" id="MobiDB-lite"/>
    </source>
</evidence>
<organism evidence="4 5">
    <name type="scientific">Polyplax serrata</name>
    <name type="common">Common mouse louse</name>
    <dbReference type="NCBI Taxonomy" id="468196"/>
    <lineage>
        <taxon>Eukaryota</taxon>
        <taxon>Metazoa</taxon>
        <taxon>Ecdysozoa</taxon>
        <taxon>Arthropoda</taxon>
        <taxon>Hexapoda</taxon>
        <taxon>Insecta</taxon>
        <taxon>Pterygota</taxon>
        <taxon>Neoptera</taxon>
        <taxon>Paraneoptera</taxon>
        <taxon>Psocodea</taxon>
        <taxon>Troctomorpha</taxon>
        <taxon>Phthiraptera</taxon>
        <taxon>Anoplura</taxon>
        <taxon>Polyplacidae</taxon>
        <taxon>Polyplax</taxon>
    </lineage>
</organism>
<evidence type="ECO:0000256" key="3">
    <source>
        <dbReference type="SAM" id="SignalP"/>
    </source>
</evidence>
<name>A0ABR1AYK8_POLSC</name>
<feature type="region of interest" description="Disordered" evidence="1">
    <location>
        <begin position="20"/>
        <end position="39"/>
    </location>
</feature>